<name>A0A6G4XFC4_9ACTN</name>
<evidence type="ECO:0000256" key="3">
    <source>
        <dbReference type="ARBA" id="ARBA00022801"/>
    </source>
</evidence>
<reference evidence="10 11" key="1">
    <citation type="submission" date="2020-02" db="EMBL/GenBank/DDBJ databases">
        <title>Whole-genome analyses of novel actinobacteria.</title>
        <authorList>
            <person name="Sahin N."/>
            <person name="Tokatli A."/>
        </authorList>
    </citation>
    <scope>NUCLEOTIDE SEQUENCE [LARGE SCALE GENOMIC DNA]</scope>
    <source>
        <strain evidence="10 11">YC504</strain>
    </source>
</reference>
<feature type="domain" description="Peptidase S8/S53" evidence="9">
    <location>
        <begin position="208"/>
        <end position="469"/>
    </location>
</feature>
<keyword evidence="8" id="KW-0732">Signal</keyword>
<dbReference type="PRINTS" id="PR00723">
    <property type="entry name" value="SUBTILISIN"/>
</dbReference>
<organism evidence="10 11">
    <name type="scientific">Streptomyces mesophilus</name>
    <dbReference type="NCBI Taxonomy" id="1775132"/>
    <lineage>
        <taxon>Bacteria</taxon>
        <taxon>Bacillati</taxon>
        <taxon>Actinomycetota</taxon>
        <taxon>Actinomycetes</taxon>
        <taxon>Kitasatosporales</taxon>
        <taxon>Streptomycetaceae</taxon>
        <taxon>Streptomyces</taxon>
    </lineage>
</organism>
<comment type="caution">
    <text evidence="10">The sequence shown here is derived from an EMBL/GenBank/DDBJ whole genome shotgun (WGS) entry which is preliminary data.</text>
</comment>
<evidence type="ECO:0000313" key="10">
    <source>
        <dbReference type="EMBL" id="NGO76098.1"/>
    </source>
</evidence>
<dbReference type="GO" id="GO:0006508">
    <property type="term" value="P:proteolysis"/>
    <property type="evidence" value="ECO:0007669"/>
    <property type="project" value="UniProtKB-KW"/>
</dbReference>
<dbReference type="SUPFAM" id="SSF52743">
    <property type="entry name" value="Subtilisin-like"/>
    <property type="match status" value="1"/>
</dbReference>
<evidence type="ECO:0000256" key="6">
    <source>
        <dbReference type="PROSITE-ProRule" id="PRU01240"/>
    </source>
</evidence>
<dbReference type="InterPro" id="IPR036852">
    <property type="entry name" value="Peptidase_S8/S53_dom_sf"/>
</dbReference>
<keyword evidence="11" id="KW-1185">Reference proteome</keyword>
<keyword evidence="4 6" id="KW-0720">Serine protease</keyword>
<dbReference type="InterPro" id="IPR023828">
    <property type="entry name" value="Peptidase_S8_Ser-AS"/>
</dbReference>
<dbReference type="PROSITE" id="PS51892">
    <property type="entry name" value="SUBTILASE"/>
    <property type="match status" value="1"/>
</dbReference>
<feature type="chain" id="PRO_5039321347" evidence="8">
    <location>
        <begin position="26"/>
        <end position="1075"/>
    </location>
</feature>
<dbReference type="InterPro" id="IPR000209">
    <property type="entry name" value="Peptidase_S8/S53_dom"/>
</dbReference>
<dbReference type="EMBL" id="JAAKZW010000027">
    <property type="protein sequence ID" value="NGO76098.1"/>
    <property type="molecule type" value="Genomic_DNA"/>
</dbReference>
<dbReference type="Gene3D" id="3.40.50.200">
    <property type="entry name" value="Peptidase S8/S53 domain"/>
    <property type="match status" value="1"/>
</dbReference>
<evidence type="ECO:0000256" key="8">
    <source>
        <dbReference type="SAM" id="SignalP"/>
    </source>
</evidence>
<dbReference type="PROSITE" id="PS00137">
    <property type="entry name" value="SUBTILASE_HIS"/>
    <property type="match status" value="1"/>
</dbReference>
<dbReference type="RefSeq" id="WP_165331604.1">
    <property type="nucleotide sequence ID" value="NZ_JAAKZW010000027.1"/>
</dbReference>
<evidence type="ECO:0000256" key="2">
    <source>
        <dbReference type="ARBA" id="ARBA00022670"/>
    </source>
</evidence>
<gene>
    <name evidence="10" type="ORF">G6045_10510</name>
</gene>
<feature type="active site" description="Charge relay system" evidence="5 6">
    <location>
        <position position="249"/>
    </location>
</feature>
<dbReference type="AlphaFoldDB" id="A0A6G4XFC4"/>
<feature type="active site" description="Charge relay system" evidence="5 6">
    <location>
        <position position="217"/>
    </location>
</feature>
<accession>A0A6G4XFC4</accession>
<dbReference type="PROSITE" id="PS00138">
    <property type="entry name" value="SUBTILASE_SER"/>
    <property type="match status" value="1"/>
</dbReference>
<evidence type="ECO:0000313" key="11">
    <source>
        <dbReference type="Proteomes" id="UP000481109"/>
    </source>
</evidence>
<dbReference type="Proteomes" id="UP000481109">
    <property type="component" value="Unassembled WGS sequence"/>
</dbReference>
<sequence>MKTRAVHTALAAGLVAVLAVPLTLAGPAGATASAGTAHAGADEKTVTLVTGDRIRILESGGAEPTYSVEPADGGREGVVFERTTLNGSTYIVPSDVADLTGKVLDRELFNVTRLVADGLDDGRRATLPLIVQGEGLDGTRTVRKLDSIDAEAVRLDKDAADELGERLAAGRPEGVRRIWLDAKTRAADLDRNLTQIGADRAWAQGAEGSGATVAVLDTGVDATHKDLAGQIVEAVDFSGSGSTDDKKGHGTHVASTVAGTGALAQGKRKGVAPGAKLLIGKVLGDDGRGDLSWAIAGMEWAAEKGAKVVNMSLGAGPTDGTDATSLALNELSEQYGTLFVVAAGNTGPALGSVSAPGTADKALTVGAVDGTDTVTSFSSRGPRIGDGGLKPEIAGPGLDIVAARAAGIAGGGTDPDYIAMSGTSMATPHVAGIAALVAGEHPDWSGQEIKHLLTGTARPAKGGLFAVGSGTAYAPDALAQSVVPDESNLFVGIEGSTADTARSLGFVNKGSAPVTLHLDVSGDAVSVEPAALTVPAGGRAQARVTVHGAQVPEAGWEGAVTATVTDGPGLTVPVKADRTRWITVKTVDAEGAPLAGQGVVALPLAGGAASSRATGADGTVRLPTKAGRLAVSATLVTGTGTERVRHFVTTDVPDGQAEVTLSSKGSVPLGASLRDRGSREELAVLNLVRRNEKGDNGVILGINAGGAYGQFAKGAFRAVPQRQAAAGTLFLTEHWRLADAGSDNRAGDTKSMYDLAYIREGVPATAEHRLGRWEIGQLARIETDYRALNEERVVQESATPHGTNAYGLSWSSPSFVAAPARQARYVTAEGFAWSRYLHRAKSGVELDLPDPARTYRVGGHYREEWWGGPFGQAASGALTGGKLTAALSDAVDSDGHLGDLRDFTYPSHTVATTVLTRDGAEVYRGGGTKIGATVGPESARYRLVRSRDSGELYGLGGRTTTAWEFTAGGELAELPLLSVSYEAEGTDGANRAPAGRPLTLEVDVDSPATRLIASTAAAYSLDGGATWTRARLSDGEFTIPGHKLEAGSFVALKVAARDAKGNTVEQTVLRALPVK</sequence>
<dbReference type="PANTHER" id="PTHR43806:SF11">
    <property type="entry name" value="CEREVISIN-RELATED"/>
    <property type="match status" value="1"/>
</dbReference>
<comment type="similarity">
    <text evidence="1 6 7">Belongs to the peptidase S8 family.</text>
</comment>
<dbReference type="InterPro" id="IPR015500">
    <property type="entry name" value="Peptidase_S8_subtilisin-rel"/>
</dbReference>
<evidence type="ECO:0000256" key="4">
    <source>
        <dbReference type="ARBA" id="ARBA00022825"/>
    </source>
</evidence>
<dbReference type="InterPro" id="IPR023827">
    <property type="entry name" value="Peptidase_S8_Asp-AS"/>
</dbReference>
<dbReference type="PROSITE" id="PS00136">
    <property type="entry name" value="SUBTILASE_ASP"/>
    <property type="match status" value="1"/>
</dbReference>
<keyword evidence="2 6" id="KW-0645">Protease</keyword>
<feature type="active site" description="Charge relay system" evidence="5 6">
    <location>
        <position position="424"/>
    </location>
</feature>
<evidence type="ECO:0000256" key="5">
    <source>
        <dbReference type="PIRSR" id="PIRSR615500-1"/>
    </source>
</evidence>
<evidence type="ECO:0000256" key="1">
    <source>
        <dbReference type="ARBA" id="ARBA00011073"/>
    </source>
</evidence>
<dbReference type="Pfam" id="PF00082">
    <property type="entry name" value="Peptidase_S8"/>
    <property type="match status" value="1"/>
</dbReference>
<dbReference type="InterPro" id="IPR022398">
    <property type="entry name" value="Peptidase_S8_His-AS"/>
</dbReference>
<dbReference type="InterPro" id="IPR050131">
    <property type="entry name" value="Peptidase_S8_subtilisin-like"/>
</dbReference>
<dbReference type="GO" id="GO:0004252">
    <property type="term" value="F:serine-type endopeptidase activity"/>
    <property type="evidence" value="ECO:0007669"/>
    <property type="project" value="UniProtKB-UniRule"/>
</dbReference>
<proteinExistence type="inferred from homology"/>
<keyword evidence="3 6" id="KW-0378">Hydrolase</keyword>
<dbReference type="PANTHER" id="PTHR43806">
    <property type="entry name" value="PEPTIDASE S8"/>
    <property type="match status" value="1"/>
</dbReference>
<evidence type="ECO:0000256" key="7">
    <source>
        <dbReference type="RuleBase" id="RU003355"/>
    </source>
</evidence>
<protein>
    <submittedName>
        <fullName evidence="10">S8 family serine peptidase</fullName>
    </submittedName>
</protein>
<evidence type="ECO:0000259" key="9">
    <source>
        <dbReference type="Pfam" id="PF00082"/>
    </source>
</evidence>
<feature type="signal peptide" evidence="8">
    <location>
        <begin position="1"/>
        <end position="25"/>
    </location>
</feature>